<evidence type="ECO:0000259" key="8">
    <source>
        <dbReference type="PROSITE" id="PS52018"/>
    </source>
</evidence>
<evidence type="ECO:0000313" key="9">
    <source>
        <dbReference type="EMBL" id="AZZ52044.1"/>
    </source>
</evidence>
<dbReference type="GO" id="GO:0016779">
    <property type="term" value="F:nucleotidyltransferase activity"/>
    <property type="evidence" value="ECO:0007669"/>
    <property type="project" value="UniProtKB-UniRule"/>
</dbReference>
<evidence type="ECO:0000256" key="1">
    <source>
        <dbReference type="ARBA" id="ARBA00022649"/>
    </source>
</evidence>
<dbReference type="KEGG" id="rfs:C1I64_08225"/>
<comment type="catalytic activity">
    <reaction evidence="6">
        <text>a thymidine in DNA + NAD(+) = an N-(ADP-alpha-D-ribosyl)-thymidine in DNA + nicotinamide + H(+)</text>
        <dbReference type="Rhea" id="RHEA:71651"/>
        <dbReference type="Rhea" id="RHEA-COMP:13556"/>
        <dbReference type="Rhea" id="RHEA-COMP:18051"/>
        <dbReference type="ChEBI" id="CHEBI:15378"/>
        <dbReference type="ChEBI" id="CHEBI:17154"/>
        <dbReference type="ChEBI" id="CHEBI:57540"/>
        <dbReference type="ChEBI" id="CHEBI:137386"/>
        <dbReference type="ChEBI" id="CHEBI:191199"/>
    </reaction>
</comment>
<dbReference type="GO" id="GO:0016757">
    <property type="term" value="F:glycosyltransferase activity"/>
    <property type="evidence" value="ECO:0007669"/>
    <property type="project" value="UniProtKB-UniRule"/>
</dbReference>
<keyword evidence="1 6" id="KW-1277">Toxin-antitoxin system</keyword>
<dbReference type="InterPro" id="IPR029494">
    <property type="entry name" value="DarT"/>
</dbReference>
<accession>A0A3Q9UY41</accession>
<evidence type="ECO:0000256" key="4">
    <source>
        <dbReference type="ARBA" id="ARBA00022695"/>
    </source>
</evidence>
<feature type="binding site" evidence="6">
    <location>
        <begin position="154"/>
        <end position="156"/>
    </location>
    <ligand>
        <name>NAD(+)</name>
        <dbReference type="ChEBI" id="CHEBI:57540"/>
    </ligand>
</feature>
<keyword evidence="2 6" id="KW-0328">Glycosyltransferase</keyword>
<evidence type="ECO:0000256" key="3">
    <source>
        <dbReference type="ARBA" id="ARBA00022679"/>
    </source>
</evidence>
<name>A0A3Q9UY41_9MICO</name>
<evidence type="ECO:0000313" key="10">
    <source>
        <dbReference type="Proteomes" id="UP000285317"/>
    </source>
</evidence>
<feature type="domain" description="DarT" evidence="8">
    <location>
        <begin position="150"/>
        <end position="339"/>
    </location>
</feature>
<evidence type="ECO:0000256" key="2">
    <source>
        <dbReference type="ARBA" id="ARBA00022676"/>
    </source>
</evidence>
<keyword evidence="4 6" id="KW-0548">Nucleotidyltransferase</keyword>
<sequence length="345" mass="36788">MLGGRLDPGRSRVVPDGFLSLSGGCALHPDHATRAGGGASPAPRRCAAGHVGGPRITAGTARGRRGRVTSTLRRNPETARRRITRVPEECIHGLDIALCDVCSPAKLPEPQGRTRAPVRVPGTSRAATARAAARGTAREKPLPQVDITAQRIYHVTHLDNLEAIVAAGAVLADQNLEGRPAVDVSAETTREHRRAVQVKDGVSVAGYVPFFLSPDAALWADLRGDRVLPHWSPRARTTTASQFVVLVGSLSSAPVLSDGDASHVLTRFTEGDALVRTFARLLVDEPALRSAEALVPDRFPIEEIAVVGVPSVTMKNKVKAMFENSGATPRVAVYPPWFHPVAEEE</sequence>
<dbReference type="EMBL" id="CP028137">
    <property type="protein sequence ID" value="AZZ52044.1"/>
    <property type="molecule type" value="Genomic_DNA"/>
</dbReference>
<evidence type="ECO:0000256" key="6">
    <source>
        <dbReference type="PROSITE-ProRule" id="PRU01362"/>
    </source>
</evidence>
<dbReference type="GO" id="GO:0003677">
    <property type="term" value="F:DNA binding"/>
    <property type="evidence" value="ECO:0007669"/>
    <property type="project" value="UniProtKB-UniRule"/>
</dbReference>
<keyword evidence="3 6" id="KW-0808">Transferase</keyword>
<organism evidence="9 10">
    <name type="scientific">Rathayibacter festucae DSM 15932</name>
    <dbReference type="NCBI Taxonomy" id="1328866"/>
    <lineage>
        <taxon>Bacteria</taxon>
        <taxon>Bacillati</taxon>
        <taxon>Actinomycetota</taxon>
        <taxon>Actinomycetes</taxon>
        <taxon>Micrococcales</taxon>
        <taxon>Microbacteriaceae</taxon>
        <taxon>Rathayibacter</taxon>
    </lineage>
</organism>
<comment type="similarity">
    <text evidence="6">Belongs to the DarT ADP-ribosyltransferase family.</text>
</comment>
<dbReference type="Pfam" id="PF14487">
    <property type="entry name" value="DarT"/>
    <property type="match status" value="1"/>
</dbReference>
<dbReference type="AlphaFoldDB" id="A0A3Q9UY41"/>
<evidence type="ECO:0000256" key="5">
    <source>
        <dbReference type="ARBA" id="ARBA00023125"/>
    </source>
</evidence>
<gene>
    <name evidence="9" type="ORF">C1I64_08225</name>
</gene>
<protein>
    <recommendedName>
        <fullName evidence="8">DarT domain-containing protein</fullName>
    </recommendedName>
</protein>
<feature type="active site" description="Proton acceptor" evidence="6">
    <location>
        <position position="193"/>
    </location>
</feature>
<dbReference type="Proteomes" id="UP000285317">
    <property type="component" value="Chromosome"/>
</dbReference>
<comment type="caution">
    <text evidence="6">Lacks conserved residue(s) required for the propagation of feature annotation.</text>
</comment>
<dbReference type="PROSITE" id="PS52018">
    <property type="entry name" value="DART"/>
    <property type="match status" value="1"/>
</dbReference>
<reference evidence="9 10" key="1">
    <citation type="submission" date="2018-03" db="EMBL/GenBank/DDBJ databases">
        <title>Bacteriophage NCPPB3778 and a type I-E CRISPR drive the evolution of the US Biological Select Agent, Rathayibacter toxicus.</title>
        <authorList>
            <person name="Davis E.W.II."/>
            <person name="Tabima J.F."/>
            <person name="Weisberg A.J."/>
            <person name="Dantas Lopes L."/>
            <person name="Wiseman M.S."/>
            <person name="Wiseman M.S."/>
            <person name="Pupko T."/>
            <person name="Belcher M.S."/>
            <person name="Sechler A.J."/>
            <person name="Tancos M.A."/>
            <person name="Schroeder B.K."/>
            <person name="Murray T.D."/>
            <person name="Luster D.G."/>
            <person name="Schneider W.L."/>
            <person name="Rogers E."/>
            <person name="Andreote F.D."/>
            <person name="Grunwald N.J."/>
            <person name="Putnam M.L."/>
            <person name="Chang J.H."/>
        </authorList>
    </citation>
    <scope>NUCLEOTIDE SEQUENCE [LARGE SCALE GENOMIC DNA]</scope>
    <source>
        <strain evidence="9 10">DSM 15932</strain>
    </source>
</reference>
<feature type="binding site" evidence="6">
    <location>
        <position position="171"/>
    </location>
    <ligand>
        <name>NAD(+)</name>
        <dbReference type="ChEBI" id="CHEBI:57540"/>
    </ligand>
</feature>
<proteinExistence type="inferred from homology"/>
<feature type="region of interest" description="Disordered" evidence="7">
    <location>
        <begin position="32"/>
        <end position="69"/>
    </location>
</feature>
<evidence type="ECO:0000256" key="7">
    <source>
        <dbReference type="SAM" id="MobiDB-lite"/>
    </source>
</evidence>
<keyword evidence="5 6" id="KW-0238">DNA-binding</keyword>
<feature type="active site" evidence="6">
    <location>
        <position position="292"/>
    </location>
</feature>
<feature type="binding site" evidence="6">
    <location>
        <position position="193"/>
    </location>
    <ligand>
        <name>NAD(+)</name>
        <dbReference type="ChEBI" id="CHEBI:57540"/>
    </ligand>
</feature>